<proteinExistence type="inferred from homology"/>
<comment type="similarity">
    <text evidence="1">Belongs to the UPF0236 family.</text>
</comment>
<dbReference type="Pfam" id="PF06782">
    <property type="entry name" value="UPF0236"/>
    <property type="match status" value="1"/>
</dbReference>
<accession>A0A839JWJ7</accession>
<reference evidence="2 3" key="1">
    <citation type="submission" date="2020-07" db="EMBL/GenBank/DDBJ databases">
        <title>Characterization and genome sequencing of isolate MD1, a novel member within the family Lachnospiraceae.</title>
        <authorList>
            <person name="Rettenmaier R."/>
            <person name="Di Bello L."/>
            <person name="Zinser C."/>
            <person name="Scheitz K."/>
            <person name="Liebl W."/>
            <person name="Zverlov V."/>
        </authorList>
    </citation>
    <scope>NUCLEOTIDE SEQUENCE [LARGE SCALE GENOMIC DNA]</scope>
    <source>
        <strain evidence="2 3">MD1</strain>
    </source>
</reference>
<dbReference type="AlphaFoldDB" id="A0A839JWJ7"/>
<dbReference type="Proteomes" id="UP000574276">
    <property type="component" value="Unassembled WGS sequence"/>
</dbReference>
<evidence type="ECO:0000256" key="1">
    <source>
        <dbReference type="ARBA" id="ARBA00006539"/>
    </source>
</evidence>
<comment type="caution">
    <text evidence="2">The sequence shown here is derived from an EMBL/GenBank/DDBJ whole genome shotgun (WGS) entry which is preliminary data.</text>
</comment>
<keyword evidence="3" id="KW-1185">Reference proteome</keyword>
<dbReference type="RefSeq" id="WP_323163520.1">
    <property type="nucleotide sequence ID" value="NZ_JACEGA010000001.1"/>
</dbReference>
<evidence type="ECO:0000313" key="3">
    <source>
        <dbReference type="Proteomes" id="UP000574276"/>
    </source>
</evidence>
<name>A0A839JWJ7_9FIRM</name>
<gene>
    <name evidence="2" type="ORF">H0486_01845</name>
</gene>
<dbReference type="EMBL" id="JACEGA010000001">
    <property type="protein sequence ID" value="MBB2181618.1"/>
    <property type="molecule type" value="Genomic_DNA"/>
</dbReference>
<evidence type="ECO:0000313" key="2">
    <source>
        <dbReference type="EMBL" id="MBB2181618.1"/>
    </source>
</evidence>
<dbReference type="InterPro" id="IPR009620">
    <property type="entry name" value="UPF0236"/>
</dbReference>
<protein>
    <submittedName>
        <fullName evidence="2">UPF0236 family protein</fullName>
    </submittedName>
</protein>
<sequence length="108" mass="13020">MMNTIVTEKMMPFKELEKKIFDYVCEMGRIMTQVILESYDEQLQETRNKKELRCKGTRQTTIKTIMGEVEYSRNVYETKDESGRKAWVYLLDHLRCKEKAIERLQSRK</sequence>
<organism evidence="2 3">
    <name type="scientific">Variimorphobacter saccharofermentans</name>
    <dbReference type="NCBI Taxonomy" id="2755051"/>
    <lineage>
        <taxon>Bacteria</taxon>
        <taxon>Bacillati</taxon>
        <taxon>Bacillota</taxon>
        <taxon>Clostridia</taxon>
        <taxon>Lachnospirales</taxon>
        <taxon>Lachnospiraceae</taxon>
        <taxon>Variimorphobacter</taxon>
    </lineage>
</organism>